<name>K0RHJ0_THAOC</name>
<protein>
    <submittedName>
        <fullName evidence="2">Uncharacterized protein</fullName>
    </submittedName>
</protein>
<sequence>RRRRGPDVPWTPRHGQADAAPVRRCPNLERKRHILSKMNVLHRPLGQSTWPTWGGSSTRSGRAWGARS</sequence>
<feature type="compositionally biased region" description="Polar residues" evidence="1">
    <location>
        <begin position="46"/>
        <end position="60"/>
    </location>
</feature>
<organism evidence="2 3">
    <name type="scientific">Thalassiosira oceanica</name>
    <name type="common">Marine diatom</name>
    <dbReference type="NCBI Taxonomy" id="159749"/>
    <lineage>
        <taxon>Eukaryota</taxon>
        <taxon>Sar</taxon>
        <taxon>Stramenopiles</taxon>
        <taxon>Ochrophyta</taxon>
        <taxon>Bacillariophyta</taxon>
        <taxon>Coscinodiscophyceae</taxon>
        <taxon>Thalassiosirophycidae</taxon>
        <taxon>Thalassiosirales</taxon>
        <taxon>Thalassiosiraceae</taxon>
        <taxon>Thalassiosira</taxon>
    </lineage>
</organism>
<evidence type="ECO:0000256" key="1">
    <source>
        <dbReference type="SAM" id="MobiDB-lite"/>
    </source>
</evidence>
<keyword evidence="3" id="KW-1185">Reference proteome</keyword>
<accession>K0RHJ0</accession>
<evidence type="ECO:0000313" key="3">
    <source>
        <dbReference type="Proteomes" id="UP000266841"/>
    </source>
</evidence>
<dbReference type="EMBL" id="AGNL01041146">
    <property type="protein sequence ID" value="EJK51719.1"/>
    <property type="molecule type" value="Genomic_DNA"/>
</dbReference>
<feature type="region of interest" description="Disordered" evidence="1">
    <location>
        <begin position="45"/>
        <end position="68"/>
    </location>
</feature>
<dbReference type="AlphaFoldDB" id="K0RHJ0"/>
<proteinExistence type="predicted"/>
<dbReference type="Proteomes" id="UP000266841">
    <property type="component" value="Unassembled WGS sequence"/>
</dbReference>
<feature type="non-terminal residue" evidence="2">
    <location>
        <position position="1"/>
    </location>
</feature>
<reference evidence="2 3" key="1">
    <citation type="journal article" date="2012" name="Genome Biol.">
        <title>Genome and low-iron response of an oceanic diatom adapted to chronic iron limitation.</title>
        <authorList>
            <person name="Lommer M."/>
            <person name="Specht M."/>
            <person name="Roy A.S."/>
            <person name="Kraemer L."/>
            <person name="Andreson R."/>
            <person name="Gutowska M.A."/>
            <person name="Wolf J."/>
            <person name="Bergner S.V."/>
            <person name="Schilhabel M.B."/>
            <person name="Klostermeier U.C."/>
            <person name="Beiko R.G."/>
            <person name="Rosenstiel P."/>
            <person name="Hippler M."/>
            <person name="Laroche J."/>
        </authorList>
    </citation>
    <scope>NUCLEOTIDE SEQUENCE [LARGE SCALE GENOMIC DNA]</scope>
    <source>
        <strain evidence="2 3">CCMP1005</strain>
    </source>
</reference>
<comment type="caution">
    <text evidence="2">The sequence shown here is derived from an EMBL/GenBank/DDBJ whole genome shotgun (WGS) entry which is preliminary data.</text>
</comment>
<gene>
    <name evidence="2" type="ORF">THAOC_29085</name>
</gene>
<evidence type="ECO:0000313" key="2">
    <source>
        <dbReference type="EMBL" id="EJK51719.1"/>
    </source>
</evidence>
<feature type="region of interest" description="Disordered" evidence="1">
    <location>
        <begin position="1"/>
        <end position="22"/>
    </location>
</feature>